<evidence type="ECO:0000313" key="1">
    <source>
        <dbReference type="EMBL" id="CAB4039904.1"/>
    </source>
</evidence>
<accession>A0A7D9K3W1</accession>
<organism evidence="1 2">
    <name type="scientific">Paramuricea clavata</name>
    <name type="common">Red gorgonian</name>
    <name type="synonym">Violescent sea-whip</name>
    <dbReference type="NCBI Taxonomy" id="317549"/>
    <lineage>
        <taxon>Eukaryota</taxon>
        <taxon>Metazoa</taxon>
        <taxon>Cnidaria</taxon>
        <taxon>Anthozoa</taxon>
        <taxon>Octocorallia</taxon>
        <taxon>Malacalcyonacea</taxon>
        <taxon>Plexauridae</taxon>
        <taxon>Paramuricea</taxon>
    </lineage>
</organism>
<dbReference type="Proteomes" id="UP001152795">
    <property type="component" value="Unassembled WGS sequence"/>
</dbReference>
<keyword evidence="2" id="KW-1185">Reference proteome</keyword>
<protein>
    <submittedName>
        <fullName evidence="1">Uncharacterized protein</fullName>
    </submittedName>
</protein>
<reference evidence="1" key="1">
    <citation type="submission" date="2020-04" db="EMBL/GenBank/DDBJ databases">
        <authorList>
            <person name="Alioto T."/>
            <person name="Alioto T."/>
            <person name="Gomez Garrido J."/>
        </authorList>
    </citation>
    <scope>NUCLEOTIDE SEQUENCE</scope>
    <source>
        <strain evidence="1">A484AB</strain>
    </source>
</reference>
<gene>
    <name evidence="1" type="ORF">PACLA_8A020561</name>
</gene>
<evidence type="ECO:0000313" key="2">
    <source>
        <dbReference type="Proteomes" id="UP001152795"/>
    </source>
</evidence>
<comment type="caution">
    <text evidence="1">The sequence shown here is derived from an EMBL/GenBank/DDBJ whole genome shotgun (WGS) entry which is preliminary data.</text>
</comment>
<dbReference type="AlphaFoldDB" id="A0A7D9K3W1"/>
<dbReference type="EMBL" id="CACRXK020026035">
    <property type="protein sequence ID" value="CAB4039904.1"/>
    <property type="molecule type" value="Genomic_DNA"/>
</dbReference>
<sequence length="201" mass="22008">MSSVFLILLVLSISLIVAEDECYTNSDCKSNFREFPVVCCKGNSRPSERTCRPYNCIGQYCITDGDCGGIGECCKDNRCLNYTSCQSCNSNSFCATSEYCCKRGGTINVCRRSCIAERCWNDADCGGPAEYCCKGVRICRKSCIGEPCKDDNQCGHSGVHCSSDRKCIKPEVDTSSTTLKTLNIVIGIMLPMVSVFPYIAV</sequence>
<name>A0A7D9K3W1_PARCT</name>
<proteinExistence type="predicted"/>